<comment type="caution">
    <text evidence="3">The sequence shown here is derived from an EMBL/GenBank/DDBJ whole genome shotgun (WGS) entry which is preliminary data.</text>
</comment>
<dbReference type="SUPFAM" id="SSF88874">
    <property type="entry name" value="Receptor-binding domain of short tail fibre protein gp12"/>
    <property type="match status" value="1"/>
</dbReference>
<evidence type="ECO:0000259" key="2">
    <source>
        <dbReference type="Pfam" id="PF07484"/>
    </source>
</evidence>
<reference evidence="3 4" key="1">
    <citation type="submission" date="2017-07" db="EMBL/GenBank/DDBJ databases">
        <title>blaIMP-27 on transferable plasmids in Proteus mirabilis and Providencia rettgeri.</title>
        <authorList>
            <person name="Potter R."/>
        </authorList>
    </citation>
    <scope>NUCLEOTIDE SEQUENCE [LARGE SCALE GENOMIC DNA]</scope>
    <source>
        <strain evidence="3 4">PR1</strain>
    </source>
</reference>
<sequence length="282" mass="30286">MKKIGDITDSADENGEFTNGRASAGKMPTQLLAEWFNSVQREILNVLVKADIPQSKTKEDQLAEAIIKLINSAGYLPTGYSYSKKESNDRFQLVGDYATNTALRNGLDLKVDKANIIQSTGTSTTQIMSQKAVTDAILASYPVGSPIPWAQSTAPAGYLVCNGQSFNKATYPLLAKAYPSGVLPEMRAEFIRGADAGRGIDVGRTILSSQLDAMEKIYGTTSTDSLNNTASGPFQLGNGNGNQAASNQGGSRLLIFDTSRSNRTANENRPRNIAFLYIVRAA</sequence>
<organism evidence="3 4">
    <name type="scientific">Providencia rettgeri</name>
    <dbReference type="NCBI Taxonomy" id="587"/>
    <lineage>
        <taxon>Bacteria</taxon>
        <taxon>Pseudomonadati</taxon>
        <taxon>Pseudomonadota</taxon>
        <taxon>Gammaproteobacteria</taxon>
        <taxon>Enterobacterales</taxon>
        <taxon>Morganellaceae</taxon>
        <taxon>Providencia</taxon>
    </lineage>
</organism>
<proteinExistence type="predicted"/>
<dbReference type="EMBL" id="NOWC01000001">
    <property type="protein sequence ID" value="OZS76288.1"/>
    <property type="molecule type" value="Genomic_DNA"/>
</dbReference>
<name>A0A264VY69_PRORE</name>
<dbReference type="Gene3D" id="3.90.1340.10">
    <property type="entry name" value="Phage tail collar domain"/>
    <property type="match status" value="1"/>
</dbReference>
<evidence type="ECO:0000256" key="1">
    <source>
        <dbReference type="SAM" id="MobiDB-lite"/>
    </source>
</evidence>
<protein>
    <recommendedName>
        <fullName evidence="2">Phage tail collar domain-containing protein</fullName>
    </recommendedName>
</protein>
<evidence type="ECO:0000313" key="3">
    <source>
        <dbReference type="EMBL" id="OZS76288.1"/>
    </source>
</evidence>
<dbReference type="RefSeq" id="WP_094960401.1">
    <property type="nucleotide sequence ID" value="NZ_NOWC01000001.1"/>
</dbReference>
<feature type="region of interest" description="Disordered" evidence="1">
    <location>
        <begin position="1"/>
        <end position="23"/>
    </location>
</feature>
<dbReference type="InterPro" id="IPR011083">
    <property type="entry name" value="Phage_tail_collar_dom"/>
</dbReference>
<dbReference type="Pfam" id="PF07484">
    <property type="entry name" value="Collar"/>
    <property type="match status" value="1"/>
</dbReference>
<evidence type="ECO:0000313" key="4">
    <source>
        <dbReference type="Proteomes" id="UP000216001"/>
    </source>
</evidence>
<dbReference type="PANTHER" id="PTHR35191:SF1">
    <property type="entry name" value="PROPHAGE SIDE TAIL FIBER PROTEIN HOMOLOG STFQ-RELATED"/>
    <property type="match status" value="1"/>
</dbReference>
<dbReference type="PANTHER" id="PTHR35191">
    <property type="entry name" value="PROPHAGE SIDE TAIL FIBER PROTEIN HOMOLOG STFQ-RELATED"/>
    <property type="match status" value="1"/>
</dbReference>
<dbReference type="InterPro" id="IPR037053">
    <property type="entry name" value="Phage_tail_collar_dom_sf"/>
</dbReference>
<gene>
    <name evidence="3" type="ORF">CHI95_00175</name>
</gene>
<feature type="domain" description="Phage tail collar" evidence="2">
    <location>
        <begin position="144"/>
        <end position="191"/>
    </location>
</feature>
<accession>A0A264VY69</accession>
<dbReference type="InterPro" id="IPR051934">
    <property type="entry name" value="Phage_Tail_Fiber_Structural"/>
</dbReference>
<dbReference type="AlphaFoldDB" id="A0A264VY69"/>
<dbReference type="Proteomes" id="UP000216001">
    <property type="component" value="Unassembled WGS sequence"/>
</dbReference>